<sequence length="83" mass="9162">MNAEKVESAGAWPPAPETLFPIFLILVASSRLSFLNSLDKSGFKSSEKVLIAFKPQKGKYVAFDGREMNAEEAERFLISVRGP</sequence>
<dbReference type="Proteomes" id="UP000626092">
    <property type="component" value="Unassembled WGS sequence"/>
</dbReference>
<reference evidence="1" key="1">
    <citation type="submission" date="2019-11" db="EMBL/GenBank/DDBJ databases">
        <authorList>
            <person name="Liu Y."/>
            <person name="Hou J."/>
            <person name="Li T.-Q."/>
            <person name="Guan C.-H."/>
            <person name="Wu X."/>
            <person name="Wu H.-Z."/>
            <person name="Ling F."/>
            <person name="Zhang R."/>
            <person name="Shi X.-G."/>
            <person name="Ren J.-P."/>
            <person name="Chen E.-F."/>
            <person name="Sun J.-M."/>
        </authorList>
    </citation>
    <scope>NUCLEOTIDE SEQUENCE</scope>
    <source>
        <strain evidence="1">Adult_tree_wgs_1</strain>
        <tissue evidence="1">Leaves</tissue>
    </source>
</reference>
<organism evidence="1 2">
    <name type="scientific">Rhododendron simsii</name>
    <name type="common">Sims's rhododendron</name>
    <dbReference type="NCBI Taxonomy" id="118357"/>
    <lineage>
        <taxon>Eukaryota</taxon>
        <taxon>Viridiplantae</taxon>
        <taxon>Streptophyta</taxon>
        <taxon>Embryophyta</taxon>
        <taxon>Tracheophyta</taxon>
        <taxon>Spermatophyta</taxon>
        <taxon>Magnoliopsida</taxon>
        <taxon>eudicotyledons</taxon>
        <taxon>Gunneridae</taxon>
        <taxon>Pentapetalae</taxon>
        <taxon>asterids</taxon>
        <taxon>Ericales</taxon>
        <taxon>Ericaceae</taxon>
        <taxon>Ericoideae</taxon>
        <taxon>Rhodoreae</taxon>
        <taxon>Rhododendron</taxon>
    </lineage>
</organism>
<keyword evidence="2" id="KW-1185">Reference proteome</keyword>
<name>A0A834H2T9_RHOSS</name>
<proteinExistence type="predicted"/>
<comment type="caution">
    <text evidence="1">The sequence shown here is derived from an EMBL/GenBank/DDBJ whole genome shotgun (WGS) entry which is preliminary data.</text>
</comment>
<dbReference type="EMBL" id="WJXA01000005">
    <property type="protein sequence ID" value="KAF7143751.1"/>
    <property type="molecule type" value="Genomic_DNA"/>
</dbReference>
<dbReference type="OrthoDB" id="10250354at2759"/>
<accession>A0A834H2T9</accession>
<dbReference type="AlphaFoldDB" id="A0A834H2T9"/>
<evidence type="ECO:0000313" key="2">
    <source>
        <dbReference type="Proteomes" id="UP000626092"/>
    </source>
</evidence>
<protein>
    <submittedName>
        <fullName evidence="1">Uncharacterized protein</fullName>
    </submittedName>
</protein>
<gene>
    <name evidence="1" type="ORF">RHSIM_Rhsim05G0219400</name>
</gene>
<evidence type="ECO:0000313" key="1">
    <source>
        <dbReference type="EMBL" id="KAF7143751.1"/>
    </source>
</evidence>